<evidence type="ECO:0000259" key="9">
    <source>
        <dbReference type="Pfam" id="PF05567"/>
    </source>
</evidence>
<dbReference type="GO" id="GO:0009289">
    <property type="term" value="C:pilus"/>
    <property type="evidence" value="ECO:0007669"/>
    <property type="project" value="UniProtKB-SubCell"/>
</dbReference>
<evidence type="ECO:0000256" key="1">
    <source>
        <dbReference type="ARBA" id="ARBA00004561"/>
    </source>
</evidence>
<gene>
    <name evidence="10" type="ORF">D3871_10965</name>
</gene>
<evidence type="ECO:0000256" key="2">
    <source>
        <dbReference type="ARBA" id="ARBA00008387"/>
    </source>
</evidence>
<protein>
    <recommendedName>
        <fullName evidence="9">PilY1 beta-propeller domain-containing protein</fullName>
    </recommendedName>
</protein>
<name>A0A3A3FT61_9BURK</name>
<evidence type="ECO:0000313" key="10">
    <source>
        <dbReference type="EMBL" id="RJF98973.1"/>
    </source>
</evidence>
<keyword evidence="6" id="KW-0281">Fimbrium</keyword>
<keyword evidence="3" id="KW-1029">Fimbrium biogenesis</keyword>
<accession>A0A3A3FT61</accession>
<evidence type="ECO:0000313" key="11">
    <source>
        <dbReference type="Proteomes" id="UP000265955"/>
    </source>
</evidence>
<evidence type="ECO:0000256" key="4">
    <source>
        <dbReference type="ARBA" id="ARBA00022723"/>
    </source>
</evidence>
<comment type="similarity">
    <text evidence="2">Belongs to the PilY1 family.</text>
</comment>
<dbReference type="SMART" id="SM00564">
    <property type="entry name" value="PQQ"/>
    <property type="match status" value="1"/>
</dbReference>
<evidence type="ECO:0000256" key="7">
    <source>
        <dbReference type="SAM" id="MobiDB-lite"/>
    </source>
</evidence>
<feature type="region of interest" description="Disordered" evidence="7">
    <location>
        <begin position="584"/>
        <end position="604"/>
    </location>
</feature>
<keyword evidence="8" id="KW-0732">Signal</keyword>
<feature type="compositionally biased region" description="Polar residues" evidence="7">
    <location>
        <begin position="640"/>
        <end position="679"/>
    </location>
</feature>
<reference evidence="11" key="1">
    <citation type="submission" date="2018-09" db="EMBL/GenBank/DDBJ databases">
        <authorList>
            <person name="Zhu H."/>
        </authorList>
    </citation>
    <scope>NUCLEOTIDE SEQUENCE [LARGE SCALE GENOMIC DNA]</scope>
    <source>
        <strain evidence="11">K1R23-30</strain>
    </source>
</reference>
<keyword evidence="5" id="KW-0106">Calcium</keyword>
<evidence type="ECO:0000256" key="8">
    <source>
        <dbReference type="SAM" id="SignalP"/>
    </source>
</evidence>
<dbReference type="EMBL" id="QYUO01000001">
    <property type="protein sequence ID" value="RJF98973.1"/>
    <property type="molecule type" value="Genomic_DNA"/>
</dbReference>
<evidence type="ECO:0000256" key="3">
    <source>
        <dbReference type="ARBA" id="ARBA00022558"/>
    </source>
</evidence>
<keyword evidence="4" id="KW-0479">Metal-binding</keyword>
<feature type="region of interest" description="Disordered" evidence="7">
    <location>
        <begin position="624"/>
        <end position="679"/>
    </location>
</feature>
<dbReference type="SUPFAM" id="SSF50998">
    <property type="entry name" value="Quinoprotein alcohol dehydrogenase-like"/>
    <property type="match status" value="1"/>
</dbReference>
<sequence length="1714" mass="181400">MQVLQYQEIAMITARLLRKTISVLMSLAWSGGAYAAATDISTEPLNTYSATSSTDVKPNVMFVLDDSGSMAWDFMPDWACARHSVVRPECGSLGENPSSPRWEYLFRSADYNGVYYNPAIRYKPPVAVNSAGVATTATYPSMTGDSAATGADSSSKPNWKAVKNDAFGVQSTGTSDLSSTSSNEASFYTVIPGEYCTSPNLRSCISTNVQTTTHPYPAKVRWCNSSALTNCQAAFTPTYSWVRTPSPRTATIIVSAPSSPTTTSVSGITIGTTQIMAGTAAASTNPLTLAQNIVDQINACTVHKVGNCQTVGYSASRIQRRDSRDSGASFGEWYPVGSCTEDTSGTTQNQCRNNVIVISAPRNVSGTPSVSKGNSGNLSFAVTAFVGTDVPGEIVRTSITDTITGTSYPFPGSAGKAADRTDCAGSTCTYTEEMINFANWWTYNRTRMQLMKTAVSQAFSKIDTDADIASGMSRFRLGYMSINNATTQDFLNIDQFKTSQKQTWYAKLFAANPSGGTPLRRALSDAGRLYAGKLNGESFNGSTVVDPLQYSCQQNYTILSTDGFWNGDDGYKMNGTSSVGNQDAHLARPYYDGGNSQLQQRTSQLQKQDLTLQLQSRASTLQTRTITNTAAPSMQKRESSNSGSTWTEWTDVTSCSADNSGSSRRQCRYPNSTSSDSGATWTSWSYENDCDSDNSGTNRTACSGTVAVASDWADTASCTAAGDRQCRYSSWTSWANAASCSAVSQSPSSPYTVGQASECRTIVSSTGPWTNASSCTVSATQNCQYTSWSSWSNATSCTSAAQSVAPGYTVGQARECRNSASGGTLDTLADVAAYYYSTDLRSSVSADGTGTCDGPVIAPATIPNNLCTDNVPSNGRDVAATQHMTTFTLGLGAQGQMIYAPIDKKDYWNDGSGDFYDVKQGTTANASNGICSWQSSGSCNWPTPSADSSANIDDLWHAAINGRGTYFSAKDPVTLTTSLTNTLEAIINTPRPGTAAAAASSNPNVSASDNYVFSSSYRSVEWFGELIRQRISDSGALTAQNWSAMKLLDCAMTTWTPSTNYVVGAVFRHGDSPRCYSVTTAYTTGDSFGTADTANTSIVNVDEAADTKTAIEAPTSRTIYTKAGSVLIPFTWPSIQAAGLSSYFTKPTIAYVSESVGLSQFCSTGGTCLSAAAQDNTTVASGGAAGEALVNFLRGERTNEGGFFRKRTHVLGDIVASEARYVQAPLFEYADANYSQFKANNLSRAGSVYVGANDGMLHAFDATNGKELWAYIPSLVLPNLYKLADKNYASKHQFFVDGTPETGDICPNAPASACTASEWRTILVGGLNRGGKGYYALDITNPASPALLWEFTHAQLGYSYGNPKITKLKDGTWVVLVASGYNNADGAGRLFVLNAKTGALIGDPILTSAGTAATPSGVARISAHVVSPLTDNTTSAAYGGDTLGNLWRFDINGDIGASGRDAHRLITLVDENGAAQPITVRPLEATINGKPVVFAGTGRYLGTSDVANTAMQSFYAVKDNLDATSYASPRAGGSNFVKQTLTAGKCPSGTPRTVCTAEQLVRTSSKNPVDWTTKNGWYIDFVTPGERSVSDPSLGLGTLLFTTITPQATSVSACGDTENSSPSFVYALDYLTGGAVEGANNVSGVSVGSGLVTRPVMIRQTDGTVRALIRTSGGGSAAAGSTDQGNTIVIDPTIRRSGGTDTRRVSWRELTTTK</sequence>
<dbReference type="Pfam" id="PF05567">
    <property type="entry name" value="T4P_PilY1"/>
    <property type="match status" value="1"/>
</dbReference>
<proteinExistence type="inferred from homology"/>
<comment type="caution">
    <text evidence="10">The sequence shown here is derived from an EMBL/GenBank/DDBJ whole genome shotgun (WGS) entry which is preliminary data.</text>
</comment>
<dbReference type="Gene3D" id="2.40.128.630">
    <property type="match status" value="1"/>
</dbReference>
<feature type="chain" id="PRO_5017331341" description="PilY1 beta-propeller domain-containing protein" evidence="8">
    <location>
        <begin position="36"/>
        <end position="1714"/>
    </location>
</feature>
<comment type="subcellular location">
    <subcellularLocation>
        <location evidence="1">Fimbrium</location>
    </subcellularLocation>
</comment>
<dbReference type="Proteomes" id="UP000265955">
    <property type="component" value="Unassembled WGS sequence"/>
</dbReference>
<dbReference type="InterPro" id="IPR011047">
    <property type="entry name" value="Quinoprotein_ADH-like_sf"/>
</dbReference>
<dbReference type="InterPro" id="IPR018391">
    <property type="entry name" value="PQQ_b-propeller_rpt"/>
</dbReference>
<organism evidence="10 11">
    <name type="scientific">Noviherbaspirillum saxi</name>
    <dbReference type="NCBI Taxonomy" id="2320863"/>
    <lineage>
        <taxon>Bacteria</taxon>
        <taxon>Pseudomonadati</taxon>
        <taxon>Pseudomonadota</taxon>
        <taxon>Betaproteobacteria</taxon>
        <taxon>Burkholderiales</taxon>
        <taxon>Oxalobacteraceae</taxon>
        <taxon>Noviherbaspirillum</taxon>
    </lineage>
</organism>
<dbReference type="InterPro" id="IPR008707">
    <property type="entry name" value="B-propeller_PilY1"/>
</dbReference>
<keyword evidence="11" id="KW-1185">Reference proteome</keyword>
<dbReference type="GO" id="GO:0046872">
    <property type="term" value="F:metal ion binding"/>
    <property type="evidence" value="ECO:0007669"/>
    <property type="project" value="UniProtKB-KW"/>
</dbReference>
<feature type="region of interest" description="Disordered" evidence="7">
    <location>
        <begin position="1692"/>
        <end position="1714"/>
    </location>
</feature>
<feature type="domain" description="PilY1 beta-propeller" evidence="9">
    <location>
        <begin position="1211"/>
        <end position="1542"/>
    </location>
</feature>
<evidence type="ECO:0000256" key="6">
    <source>
        <dbReference type="ARBA" id="ARBA00023263"/>
    </source>
</evidence>
<evidence type="ECO:0000256" key="5">
    <source>
        <dbReference type="ARBA" id="ARBA00022837"/>
    </source>
</evidence>
<feature type="signal peptide" evidence="8">
    <location>
        <begin position="1"/>
        <end position="35"/>
    </location>
</feature>